<organism evidence="7 8">
    <name type="scientific">Halobacteriovorax vibrionivorans</name>
    <dbReference type="NCBI Taxonomy" id="2152716"/>
    <lineage>
        <taxon>Bacteria</taxon>
        <taxon>Pseudomonadati</taxon>
        <taxon>Bdellovibrionota</taxon>
        <taxon>Bacteriovoracia</taxon>
        <taxon>Bacteriovoracales</taxon>
        <taxon>Halobacteriovoraceae</taxon>
        <taxon>Halobacteriovorax</taxon>
    </lineage>
</organism>
<evidence type="ECO:0000313" key="8">
    <source>
        <dbReference type="Proteomes" id="UP000443582"/>
    </source>
</evidence>
<name>A0ABY0IJG7_9BACT</name>
<keyword evidence="3" id="KW-0812">Transmembrane</keyword>
<proteinExistence type="inferred from homology"/>
<feature type="domain" description="Phosphatidic acid phosphatase type 2/haloperoxidase" evidence="6">
    <location>
        <begin position="110"/>
        <end position="218"/>
    </location>
</feature>
<comment type="caution">
    <text evidence="7">The sequence shown here is derived from an EMBL/GenBank/DDBJ whole genome shotgun (WGS) entry which is preliminary data.</text>
</comment>
<gene>
    <name evidence="7" type="ORF">DAY19_07230</name>
</gene>
<evidence type="ECO:0000256" key="1">
    <source>
        <dbReference type="ARBA" id="ARBA00004141"/>
    </source>
</evidence>
<evidence type="ECO:0000313" key="7">
    <source>
        <dbReference type="EMBL" id="RZF21472.1"/>
    </source>
</evidence>
<dbReference type="SMART" id="SM00014">
    <property type="entry name" value="acidPPc"/>
    <property type="match status" value="1"/>
</dbReference>
<dbReference type="PANTHER" id="PTHR10165">
    <property type="entry name" value="LIPID PHOSPHATE PHOSPHATASE"/>
    <property type="match status" value="1"/>
</dbReference>
<dbReference type="EMBL" id="QDKL01000002">
    <property type="protein sequence ID" value="RZF21472.1"/>
    <property type="molecule type" value="Genomic_DNA"/>
</dbReference>
<evidence type="ECO:0000256" key="2">
    <source>
        <dbReference type="ARBA" id="ARBA00008816"/>
    </source>
</evidence>
<evidence type="ECO:0000256" key="3">
    <source>
        <dbReference type="ARBA" id="ARBA00022692"/>
    </source>
</evidence>
<comment type="similarity">
    <text evidence="2">Belongs to the PA-phosphatase related phosphoesterase family.</text>
</comment>
<keyword evidence="4" id="KW-1133">Transmembrane helix</keyword>
<sequence>MLKACILFLFVTIHSFAFSPPSEHIRKSRWDISPIQIKFLATFFAIELVTYSIISPVFVKQEIDSSDYDFDEDDIEVPVWAYQLGNHGPEVLTAGMYGYYLFGNDEYAFEKAFVFTESMLISQGITFGTKYAVNKQRPDESNYLSFPSGHTTHAFTVGMWMSMDIYRSAKFHENIYIASLPLIYASYIGWTRIDANKHSFKDVATGALIGSLTSYFMYEFHFDENGKYRFNNKSGAILTPTVDPIRNRYGLSIGVTL</sequence>
<dbReference type="InterPro" id="IPR036938">
    <property type="entry name" value="PAP2/HPO_sf"/>
</dbReference>
<dbReference type="InterPro" id="IPR043216">
    <property type="entry name" value="PAP-like"/>
</dbReference>
<dbReference type="SUPFAM" id="SSF48317">
    <property type="entry name" value="Acid phosphatase/Vanadium-dependent haloperoxidase"/>
    <property type="match status" value="1"/>
</dbReference>
<protein>
    <submittedName>
        <fullName evidence="7">Phosphatase PAP2 family protein</fullName>
    </submittedName>
</protein>
<keyword evidence="8" id="KW-1185">Reference proteome</keyword>
<dbReference type="RefSeq" id="WP_115360894.1">
    <property type="nucleotide sequence ID" value="NZ_QDKL01000002.1"/>
</dbReference>
<evidence type="ECO:0000256" key="4">
    <source>
        <dbReference type="ARBA" id="ARBA00022989"/>
    </source>
</evidence>
<dbReference type="Gene3D" id="1.20.144.10">
    <property type="entry name" value="Phosphatidic acid phosphatase type 2/haloperoxidase"/>
    <property type="match status" value="1"/>
</dbReference>
<comment type="subcellular location">
    <subcellularLocation>
        <location evidence="1">Membrane</location>
        <topology evidence="1">Multi-pass membrane protein</topology>
    </subcellularLocation>
</comment>
<evidence type="ECO:0000256" key="5">
    <source>
        <dbReference type="ARBA" id="ARBA00023136"/>
    </source>
</evidence>
<accession>A0ABY0IJG7</accession>
<dbReference type="InterPro" id="IPR000326">
    <property type="entry name" value="PAP2/HPO"/>
</dbReference>
<evidence type="ECO:0000259" key="6">
    <source>
        <dbReference type="SMART" id="SM00014"/>
    </source>
</evidence>
<keyword evidence="5" id="KW-0472">Membrane</keyword>
<dbReference type="Proteomes" id="UP000443582">
    <property type="component" value="Unassembled WGS sequence"/>
</dbReference>
<dbReference type="Pfam" id="PF01569">
    <property type="entry name" value="PAP2"/>
    <property type="match status" value="1"/>
</dbReference>
<reference evidence="8" key="1">
    <citation type="journal article" date="2019" name="Int. J. Syst. Evol. Microbiol.">
        <title>Halobacteriovorax valvorus sp. nov., a novel prokaryotic predator isolated from coastal seawater of China.</title>
        <authorList>
            <person name="Chen M.-X."/>
        </authorList>
    </citation>
    <scope>NUCLEOTIDE SEQUENCE [LARGE SCALE GENOMIC DNA]</scope>
    <source>
        <strain evidence="8">BL9</strain>
    </source>
</reference>